<keyword evidence="2 4" id="KW-0238">DNA-binding</keyword>
<dbReference type="SUPFAM" id="SSF48498">
    <property type="entry name" value="Tetracyclin repressor-like, C-terminal domain"/>
    <property type="match status" value="1"/>
</dbReference>
<comment type="caution">
    <text evidence="7">The sequence shown here is derived from an EMBL/GenBank/DDBJ whole genome shotgun (WGS) entry which is preliminary data.</text>
</comment>
<keyword evidence="1" id="KW-0805">Transcription regulation</keyword>
<keyword evidence="3" id="KW-0804">Transcription</keyword>
<dbReference type="InterPro" id="IPR036271">
    <property type="entry name" value="Tet_transcr_reg_TetR-rel_C_sf"/>
</dbReference>
<dbReference type="InterPro" id="IPR000637">
    <property type="entry name" value="HMGI/Y_DNA-bd_CS"/>
</dbReference>
<name>A0ABV7H5D3_9BURK</name>
<evidence type="ECO:0000256" key="3">
    <source>
        <dbReference type="ARBA" id="ARBA00023163"/>
    </source>
</evidence>
<keyword evidence="8" id="KW-1185">Reference proteome</keyword>
<dbReference type="Pfam" id="PF16925">
    <property type="entry name" value="TetR_C_13"/>
    <property type="match status" value="1"/>
</dbReference>
<evidence type="ECO:0000256" key="5">
    <source>
        <dbReference type="SAM" id="MobiDB-lite"/>
    </source>
</evidence>
<organism evidence="7 8">
    <name type="scientific">Piscinibacterium candidicorallinum</name>
    <dbReference type="NCBI Taxonomy" id="1793872"/>
    <lineage>
        <taxon>Bacteria</taxon>
        <taxon>Pseudomonadati</taxon>
        <taxon>Pseudomonadota</taxon>
        <taxon>Betaproteobacteria</taxon>
        <taxon>Burkholderiales</taxon>
        <taxon>Piscinibacterium</taxon>
    </lineage>
</organism>
<evidence type="ECO:0000313" key="8">
    <source>
        <dbReference type="Proteomes" id="UP001595556"/>
    </source>
</evidence>
<dbReference type="EMBL" id="JBHRTI010000004">
    <property type="protein sequence ID" value="MFC3147863.1"/>
    <property type="molecule type" value="Genomic_DNA"/>
</dbReference>
<dbReference type="InterPro" id="IPR009057">
    <property type="entry name" value="Homeodomain-like_sf"/>
</dbReference>
<dbReference type="PROSITE" id="PS00354">
    <property type="entry name" value="HMGI_Y"/>
    <property type="match status" value="1"/>
</dbReference>
<dbReference type="Proteomes" id="UP001595556">
    <property type="component" value="Unassembled WGS sequence"/>
</dbReference>
<accession>A0ABV7H5D3</accession>
<reference evidence="8" key="1">
    <citation type="journal article" date="2019" name="Int. J. Syst. Evol. Microbiol.">
        <title>The Global Catalogue of Microorganisms (GCM) 10K type strain sequencing project: providing services to taxonomists for standard genome sequencing and annotation.</title>
        <authorList>
            <consortium name="The Broad Institute Genomics Platform"/>
            <consortium name="The Broad Institute Genome Sequencing Center for Infectious Disease"/>
            <person name="Wu L."/>
            <person name="Ma J."/>
        </authorList>
    </citation>
    <scope>NUCLEOTIDE SEQUENCE [LARGE SCALE GENOMIC DNA]</scope>
    <source>
        <strain evidence="8">KCTC 52168</strain>
    </source>
</reference>
<dbReference type="SUPFAM" id="SSF46689">
    <property type="entry name" value="Homeodomain-like"/>
    <property type="match status" value="1"/>
</dbReference>
<dbReference type="InterPro" id="IPR011075">
    <property type="entry name" value="TetR_C"/>
</dbReference>
<dbReference type="RefSeq" id="WP_377303303.1">
    <property type="nucleotide sequence ID" value="NZ_CP180191.1"/>
</dbReference>
<evidence type="ECO:0000313" key="7">
    <source>
        <dbReference type="EMBL" id="MFC3147863.1"/>
    </source>
</evidence>
<protein>
    <submittedName>
        <fullName evidence="7">TetR family transcriptional regulator C-terminal domain-containing protein</fullName>
    </submittedName>
</protein>
<dbReference type="InterPro" id="IPR001647">
    <property type="entry name" value="HTH_TetR"/>
</dbReference>
<sequence length="234" mass="25395">MAASEPTDAPRRPRGRPRKPLGDANERSATRERLIRIGLEVLSETGWDATGLARVLKEAKVPKGSFYHYFSSKDDFGLAVVAAYEAYFAERLARSFGNTALSLPEQLATFIDAGRRGLIKHAFPRGCIVGNLGQELGGVNPVFRTALAGVFERWEAALADALAQAQACEALADDVDPQAAARFFWMGWEGAVLRAKLAASVQPVDEFEAGYFRYLNLPAPEVSPGELPPSARSN</sequence>
<feature type="region of interest" description="Disordered" evidence="5">
    <location>
        <begin position="1"/>
        <end position="27"/>
    </location>
</feature>
<gene>
    <name evidence="7" type="ORF">ACFOEN_09435</name>
</gene>
<evidence type="ECO:0000256" key="4">
    <source>
        <dbReference type="PROSITE-ProRule" id="PRU00335"/>
    </source>
</evidence>
<proteinExistence type="predicted"/>
<evidence type="ECO:0000256" key="2">
    <source>
        <dbReference type="ARBA" id="ARBA00023125"/>
    </source>
</evidence>
<evidence type="ECO:0000256" key="1">
    <source>
        <dbReference type="ARBA" id="ARBA00023015"/>
    </source>
</evidence>
<feature type="domain" description="HTH tetR-type" evidence="6">
    <location>
        <begin position="28"/>
        <end position="88"/>
    </location>
</feature>
<dbReference type="Pfam" id="PF00440">
    <property type="entry name" value="TetR_N"/>
    <property type="match status" value="1"/>
</dbReference>
<evidence type="ECO:0000259" key="6">
    <source>
        <dbReference type="PROSITE" id="PS50977"/>
    </source>
</evidence>
<dbReference type="PANTHER" id="PTHR47506:SF6">
    <property type="entry name" value="HTH-TYPE TRANSCRIPTIONAL REPRESSOR NEMR"/>
    <property type="match status" value="1"/>
</dbReference>
<dbReference type="PROSITE" id="PS50977">
    <property type="entry name" value="HTH_TETR_2"/>
    <property type="match status" value="1"/>
</dbReference>
<dbReference type="Gene3D" id="1.10.357.10">
    <property type="entry name" value="Tetracycline Repressor, domain 2"/>
    <property type="match status" value="1"/>
</dbReference>
<dbReference type="PANTHER" id="PTHR47506">
    <property type="entry name" value="TRANSCRIPTIONAL REGULATORY PROTEIN"/>
    <property type="match status" value="1"/>
</dbReference>
<feature type="DNA-binding region" description="H-T-H motif" evidence="4">
    <location>
        <begin position="51"/>
        <end position="70"/>
    </location>
</feature>